<sequence>MFINTASHYIPEEIIPNSYFLDKNGMDDESIIRKSGIKNRRRAAANENTNTLAVSAVEAGITNLPYDITEVDLIVGATYTPYDTVGTLAHVVQQKYEIDKAIVFSISSACSSFLNAVEIVEGYFALGKATKAIIVNAEHNWAYNNEDDPIAAHLWGDGASAIFISKERISENDHEILDISTEGHAHIGRGPGGVCLKPTDGGIIMPDGRDVFYNAITYMSEKTDSVLKRNNFGVENLDYLIPHQANIRIINKVAETLSFPIEKVVINMVELGNTGAASSAIGYSQIFHSMKKDELAVITVFGGGYSSGAMLVKA</sequence>
<dbReference type="Proteomes" id="UP000199437">
    <property type="component" value="Unassembled WGS sequence"/>
</dbReference>
<dbReference type="GO" id="GO:0006633">
    <property type="term" value="P:fatty acid biosynthetic process"/>
    <property type="evidence" value="ECO:0007669"/>
    <property type="project" value="InterPro"/>
</dbReference>
<dbReference type="SUPFAM" id="SSF53901">
    <property type="entry name" value="Thiolase-like"/>
    <property type="match status" value="1"/>
</dbReference>
<name>A0A1I0QXR4_9BACT</name>
<organism evidence="5 6">
    <name type="scientific">Roseivirga pacifica</name>
    <dbReference type="NCBI Taxonomy" id="1267423"/>
    <lineage>
        <taxon>Bacteria</taxon>
        <taxon>Pseudomonadati</taxon>
        <taxon>Bacteroidota</taxon>
        <taxon>Cytophagia</taxon>
        <taxon>Cytophagales</taxon>
        <taxon>Roseivirgaceae</taxon>
        <taxon>Roseivirga</taxon>
    </lineage>
</organism>
<evidence type="ECO:0000313" key="6">
    <source>
        <dbReference type="Proteomes" id="UP000199437"/>
    </source>
</evidence>
<gene>
    <name evidence="5" type="ORF">SAMN05216290_2789</name>
</gene>
<dbReference type="AlphaFoldDB" id="A0A1I0QXR4"/>
<dbReference type="GeneID" id="99987478"/>
<evidence type="ECO:0000313" key="5">
    <source>
        <dbReference type="EMBL" id="SEW31823.1"/>
    </source>
</evidence>
<dbReference type="InterPro" id="IPR013751">
    <property type="entry name" value="ACP_syn_III_N"/>
</dbReference>
<feature type="domain" description="Beta-ketoacyl-[acyl-carrier-protein] synthase III C-terminal" evidence="3">
    <location>
        <begin position="227"/>
        <end position="313"/>
    </location>
</feature>
<reference evidence="6" key="1">
    <citation type="submission" date="2016-10" db="EMBL/GenBank/DDBJ databases">
        <authorList>
            <person name="Varghese N."/>
            <person name="Submissions S."/>
        </authorList>
    </citation>
    <scope>NUCLEOTIDE SEQUENCE [LARGE SCALE GENOMIC DNA]</scope>
    <source>
        <strain evidence="6">CGMCC 1.12402</strain>
    </source>
</reference>
<evidence type="ECO:0000256" key="1">
    <source>
        <dbReference type="ARBA" id="ARBA00022679"/>
    </source>
</evidence>
<keyword evidence="1" id="KW-0808">Transferase</keyword>
<evidence type="ECO:0000259" key="3">
    <source>
        <dbReference type="Pfam" id="PF08541"/>
    </source>
</evidence>
<dbReference type="CDD" id="cd00830">
    <property type="entry name" value="KAS_III"/>
    <property type="match status" value="1"/>
</dbReference>
<protein>
    <submittedName>
        <fullName evidence="5">3-oxoacyl-[acyl-carrier-protein] synthase-3</fullName>
    </submittedName>
</protein>
<accession>A0A1I0QXR4</accession>
<dbReference type="RefSeq" id="WP_090259174.1">
    <property type="nucleotide sequence ID" value="NZ_FOIR01000002.1"/>
</dbReference>
<dbReference type="GO" id="GO:0004315">
    <property type="term" value="F:3-oxoacyl-[acyl-carrier-protein] synthase activity"/>
    <property type="evidence" value="ECO:0007669"/>
    <property type="project" value="InterPro"/>
</dbReference>
<dbReference type="InterPro" id="IPR016039">
    <property type="entry name" value="Thiolase-like"/>
</dbReference>
<evidence type="ECO:0000256" key="2">
    <source>
        <dbReference type="ARBA" id="ARBA00023315"/>
    </source>
</evidence>
<dbReference type="Gene3D" id="3.40.47.10">
    <property type="match status" value="1"/>
</dbReference>
<dbReference type="OrthoDB" id="9815506at2"/>
<dbReference type="InterPro" id="IPR013747">
    <property type="entry name" value="ACP_syn_III_C"/>
</dbReference>
<proteinExistence type="predicted"/>
<dbReference type="PANTHER" id="PTHR34069:SF2">
    <property type="entry name" value="BETA-KETOACYL-[ACYL-CARRIER-PROTEIN] SYNTHASE III"/>
    <property type="match status" value="1"/>
</dbReference>
<dbReference type="Pfam" id="PF08545">
    <property type="entry name" value="ACP_syn_III"/>
    <property type="match status" value="1"/>
</dbReference>
<evidence type="ECO:0000259" key="4">
    <source>
        <dbReference type="Pfam" id="PF08545"/>
    </source>
</evidence>
<dbReference type="EMBL" id="FOIR01000002">
    <property type="protein sequence ID" value="SEW31823.1"/>
    <property type="molecule type" value="Genomic_DNA"/>
</dbReference>
<dbReference type="GO" id="GO:0044550">
    <property type="term" value="P:secondary metabolite biosynthetic process"/>
    <property type="evidence" value="ECO:0007669"/>
    <property type="project" value="TreeGrafter"/>
</dbReference>
<dbReference type="PANTHER" id="PTHR34069">
    <property type="entry name" value="3-OXOACYL-[ACYL-CARRIER-PROTEIN] SYNTHASE 3"/>
    <property type="match status" value="1"/>
</dbReference>
<keyword evidence="2" id="KW-0012">Acyltransferase</keyword>
<feature type="domain" description="Beta-ketoacyl-[acyl-carrier-protein] synthase III N-terminal" evidence="4">
    <location>
        <begin position="104"/>
        <end position="180"/>
    </location>
</feature>
<dbReference type="STRING" id="1267423.SAMN05216290_2789"/>
<dbReference type="Pfam" id="PF08541">
    <property type="entry name" value="ACP_syn_III_C"/>
    <property type="match status" value="1"/>
</dbReference>
<keyword evidence="6" id="KW-1185">Reference proteome</keyword>